<organism evidence="1 2">
    <name type="scientific">Mucilaginibacter segetis</name>
    <dbReference type="NCBI Taxonomy" id="2793071"/>
    <lineage>
        <taxon>Bacteria</taxon>
        <taxon>Pseudomonadati</taxon>
        <taxon>Bacteroidota</taxon>
        <taxon>Sphingobacteriia</taxon>
        <taxon>Sphingobacteriales</taxon>
        <taxon>Sphingobacteriaceae</taxon>
        <taxon>Mucilaginibacter</taxon>
    </lineage>
</organism>
<dbReference type="EMBL" id="JAEHFW010000002">
    <property type="protein sequence ID" value="MBK0380203.1"/>
    <property type="molecule type" value="Genomic_DNA"/>
</dbReference>
<comment type="caution">
    <text evidence="1">The sequence shown here is derived from an EMBL/GenBank/DDBJ whole genome shotgun (WGS) entry which is preliminary data.</text>
</comment>
<keyword evidence="2" id="KW-1185">Reference proteome</keyword>
<accession>A0A934PWB9</accession>
<sequence length="90" mass="10614">MDNLSKSLHSKVHKWIDAIGFRLNASQTNFKNKITTNHYFFETFNFIERSKNNDPNKAKFLCFDTYGEKMNVKTLLDLQSAFFENISQLK</sequence>
<dbReference type="Proteomes" id="UP000613193">
    <property type="component" value="Unassembled WGS sequence"/>
</dbReference>
<reference evidence="1" key="1">
    <citation type="submission" date="2020-12" db="EMBL/GenBank/DDBJ databases">
        <title>Bacterial novel species Mucilaginibacter sp. SD-g isolated from soil.</title>
        <authorList>
            <person name="Jung H.-Y."/>
        </authorList>
    </citation>
    <scope>NUCLEOTIDE SEQUENCE</scope>
    <source>
        <strain evidence="1">SD-g</strain>
    </source>
</reference>
<protein>
    <submittedName>
        <fullName evidence="1">Uncharacterized protein</fullName>
    </submittedName>
</protein>
<dbReference type="AlphaFoldDB" id="A0A934PWB9"/>
<evidence type="ECO:0000313" key="1">
    <source>
        <dbReference type="EMBL" id="MBK0380203.1"/>
    </source>
</evidence>
<dbReference type="RefSeq" id="WP_200066731.1">
    <property type="nucleotide sequence ID" value="NZ_JAEHFW010000002.1"/>
</dbReference>
<name>A0A934PWB9_9SPHI</name>
<gene>
    <name evidence="1" type="ORF">I5M19_12840</name>
</gene>
<evidence type="ECO:0000313" key="2">
    <source>
        <dbReference type="Proteomes" id="UP000613193"/>
    </source>
</evidence>
<proteinExistence type="predicted"/>